<dbReference type="GO" id="GO:0005096">
    <property type="term" value="F:GTPase activator activity"/>
    <property type="evidence" value="ECO:0007669"/>
    <property type="project" value="UniProtKB-KW"/>
</dbReference>
<dbReference type="PROSITE" id="PS51456">
    <property type="entry name" value="MYOSIN_MOTOR"/>
    <property type="match status" value="1"/>
</dbReference>
<dbReference type="GO" id="GO:0001726">
    <property type="term" value="C:ruffle"/>
    <property type="evidence" value="ECO:0007669"/>
    <property type="project" value="TreeGrafter"/>
</dbReference>
<reference evidence="16" key="1">
    <citation type="submission" date="2020-02" db="EMBL/GenBank/DDBJ databases">
        <authorList>
            <person name="Enbody D E."/>
            <person name="Pettersson E M."/>
        </authorList>
    </citation>
    <scope>NUCLEOTIDE SEQUENCE [LARGE SCALE GENOMIC DNA]</scope>
</reference>
<evidence type="ECO:0000256" key="15">
    <source>
        <dbReference type="SAM" id="MobiDB-lite"/>
    </source>
</evidence>
<dbReference type="Gene3D" id="6.20.240.20">
    <property type="match status" value="1"/>
</dbReference>
<feature type="compositionally biased region" description="Basic and acidic residues" evidence="15">
    <location>
        <begin position="1036"/>
        <end position="1061"/>
    </location>
</feature>
<dbReference type="FunFam" id="3.40.850.10:FF:000013">
    <property type="entry name" value="unconventional myosin-IXa isoform X1"/>
    <property type="match status" value="1"/>
</dbReference>
<dbReference type="Gene3D" id="3.30.60.20">
    <property type="match status" value="1"/>
</dbReference>
<dbReference type="CDD" id="cd20884">
    <property type="entry name" value="C1_Myosin-IXb"/>
    <property type="match status" value="1"/>
</dbReference>
<dbReference type="Gene3D" id="1.20.120.720">
    <property type="entry name" value="Myosin VI head, motor domain, U50 subdomain"/>
    <property type="match status" value="1"/>
</dbReference>
<dbReference type="GO" id="GO:0016887">
    <property type="term" value="F:ATP hydrolysis activity"/>
    <property type="evidence" value="ECO:0007669"/>
    <property type="project" value="TreeGrafter"/>
</dbReference>
<dbReference type="GO" id="GO:0016459">
    <property type="term" value="C:myosin complex"/>
    <property type="evidence" value="ECO:0007669"/>
    <property type="project" value="UniProtKB-KW"/>
</dbReference>
<evidence type="ECO:0000313" key="16">
    <source>
        <dbReference type="Ensembl" id="ENSCPVP00000006189.2"/>
    </source>
</evidence>
<dbReference type="Pfam" id="PF00620">
    <property type="entry name" value="RhoGAP"/>
    <property type="match status" value="1"/>
</dbReference>
<dbReference type="InterPro" id="IPR036023">
    <property type="entry name" value="MYSc_Myo9"/>
</dbReference>
<dbReference type="Gene3D" id="1.20.58.530">
    <property type="match status" value="2"/>
</dbReference>
<feature type="compositionally biased region" description="Polar residues" evidence="15">
    <location>
        <begin position="1744"/>
        <end position="1754"/>
    </location>
</feature>
<keyword evidence="8" id="KW-0863">Zinc-finger</keyword>
<feature type="compositionally biased region" description="Basic and acidic residues" evidence="15">
    <location>
        <begin position="1816"/>
        <end position="1829"/>
    </location>
</feature>
<evidence type="ECO:0000256" key="6">
    <source>
        <dbReference type="ARBA" id="ARBA00022737"/>
    </source>
</evidence>
<dbReference type="PROSITE" id="PS50238">
    <property type="entry name" value="RHOGAP"/>
    <property type="match status" value="1"/>
</dbReference>
<dbReference type="GO" id="GO:0030027">
    <property type="term" value="C:lamellipodium"/>
    <property type="evidence" value="ECO:0007669"/>
    <property type="project" value="TreeGrafter"/>
</dbReference>
<dbReference type="PANTHER" id="PTHR46184">
    <property type="entry name" value="UNCONVENTIONAL MYOSIN-IXB-LIKE PROTEIN"/>
    <property type="match status" value="1"/>
</dbReference>
<dbReference type="Gene3D" id="1.20.5.190">
    <property type="match status" value="2"/>
</dbReference>
<evidence type="ECO:0000256" key="4">
    <source>
        <dbReference type="ARBA" id="ARBA00022490"/>
    </source>
</evidence>
<dbReference type="FunFam" id="1.10.10.820:FF:000003">
    <property type="entry name" value="unconventional myosin-IXa isoform X1"/>
    <property type="match status" value="1"/>
</dbReference>
<dbReference type="InterPro" id="IPR046987">
    <property type="entry name" value="Myo9"/>
</dbReference>
<keyword evidence="9" id="KW-0862">Zinc</keyword>
<reference evidence="16" key="3">
    <citation type="submission" date="2025-09" db="UniProtKB">
        <authorList>
            <consortium name="Ensembl"/>
        </authorList>
    </citation>
    <scope>IDENTIFICATION</scope>
</reference>
<dbReference type="CDD" id="cd01385">
    <property type="entry name" value="MYSc_Myo9"/>
    <property type="match status" value="1"/>
</dbReference>
<evidence type="ECO:0000256" key="14">
    <source>
        <dbReference type="PROSITE-ProRule" id="PRU00782"/>
    </source>
</evidence>
<evidence type="ECO:0000256" key="3">
    <source>
        <dbReference type="ARBA" id="ARBA00022468"/>
    </source>
</evidence>
<keyword evidence="12 14" id="KW-0518">Myosin</keyword>
<dbReference type="PROSITE" id="PS50081">
    <property type="entry name" value="ZF_DAG_PE_2"/>
    <property type="match status" value="1"/>
</dbReference>
<evidence type="ECO:0000256" key="2">
    <source>
        <dbReference type="ARBA" id="ARBA00008314"/>
    </source>
</evidence>
<dbReference type="FunFam" id="1.20.58.530:FF:000005">
    <property type="entry name" value="unconventional myosin-IXa isoform X1"/>
    <property type="match status" value="1"/>
</dbReference>
<feature type="compositionally biased region" description="Polar residues" evidence="15">
    <location>
        <begin position="1251"/>
        <end position="1263"/>
    </location>
</feature>
<reference evidence="16" key="2">
    <citation type="submission" date="2025-08" db="UniProtKB">
        <authorList>
            <consortium name="Ensembl"/>
        </authorList>
    </citation>
    <scope>IDENTIFICATION</scope>
</reference>
<comment type="similarity">
    <text evidence="2 14">Belongs to the TRAFAC class myosin-kinesin ATPase superfamily. Myosin family.</text>
</comment>
<dbReference type="Pfam" id="PF00063">
    <property type="entry name" value="Myosin_head"/>
    <property type="match status" value="2"/>
</dbReference>
<dbReference type="GO" id="GO:0051015">
    <property type="term" value="F:actin filament binding"/>
    <property type="evidence" value="ECO:0007669"/>
    <property type="project" value="TreeGrafter"/>
</dbReference>
<keyword evidence="6" id="KW-0677">Repeat</keyword>
<dbReference type="Proteomes" id="UP000694382">
    <property type="component" value="Chromosome 28"/>
</dbReference>
<dbReference type="PROSITE" id="PS00479">
    <property type="entry name" value="ZF_DAG_PE_1"/>
    <property type="match status" value="1"/>
</dbReference>
<dbReference type="Gene3D" id="1.10.555.10">
    <property type="entry name" value="Rho GTPase activation protein"/>
    <property type="match status" value="1"/>
</dbReference>
<dbReference type="InterPro" id="IPR002219">
    <property type="entry name" value="PKC_DAG/PE"/>
</dbReference>
<name>A0A8C3MLK7_GEOPR</name>
<dbReference type="GO" id="GO:0005884">
    <property type="term" value="C:actin filament"/>
    <property type="evidence" value="ECO:0007669"/>
    <property type="project" value="TreeGrafter"/>
</dbReference>
<evidence type="ECO:0000256" key="7">
    <source>
        <dbReference type="ARBA" id="ARBA00022741"/>
    </source>
</evidence>
<accession>A0A8C3MLK7</accession>
<evidence type="ECO:0000256" key="5">
    <source>
        <dbReference type="ARBA" id="ARBA00022723"/>
    </source>
</evidence>
<keyword evidence="11" id="KW-0175">Coiled coil</keyword>
<dbReference type="Gene3D" id="3.40.850.10">
    <property type="entry name" value="Kinesin motor domain"/>
    <property type="match status" value="2"/>
</dbReference>
<feature type="region of interest" description="Disordered" evidence="15">
    <location>
        <begin position="1744"/>
        <end position="1766"/>
    </location>
</feature>
<dbReference type="InterPro" id="IPR008936">
    <property type="entry name" value="Rho_GTPase_activation_prot"/>
</dbReference>
<dbReference type="FunFam" id="1.20.58.530:FF:000009">
    <property type="entry name" value="unconventional myosin-IXb isoform X1"/>
    <property type="match status" value="1"/>
</dbReference>
<evidence type="ECO:0000256" key="8">
    <source>
        <dbReference type="ARBA" id="ARBA00022771"/>
    </source>
</evidence>
<organism evidence="16 17">
    <name type="scientific">Geospiza parvula</name>
    <name type="common">Small tree-finch</name>
    <name type="synonym">Camarhynchus parvulus</name>
    <dbReference type="NCBI Taxonomy" id="87175"/>
    <lineage>
        <taxon>Eukaryota</taxon>
        <taxon>Metazoa</taxon>
        <taxon>Chordata</taxon>
        <taxon>Craniata</taxon>
        <taxon>Vertebrata</taxon>
        <taxon>Euteleostomi</taxon>
        <taxon>Archelosauria</taxon>
        <taxon>Archosauria</taxon>
        <taxon>Dinosauria</taxon>
        <taxon>Saurischia</taxon>
        <taxon>Theropoda</taxon>
        <taxon>Coelurosauria</taxon>
        <taxon>Aves</taxon>
        <taxon>Neognathae</taxon>
        <taxon>Neoaves</taxon>
        <taxon>Telluraves</taxon>
        <taxon>Australaves</taxon>
        <taxon>Passeriformes</taxon>
        <taxon>Thraupidae</taxon>
        <taxon>Camarhynchus</taxon>
    </lineage>
</organism>
<dbReference type="SMART" id="SM00109">
    <property type="entry name" value="C1"/>
    <property type="match status" value="1"/>
</dbReference>
<dbReference type="InterPro" id="IPR000048">
    <property type="entry name" value="IQ_motif_EF-hand-BS"/>
</dbReference>
<dbReference type="CDD" id="cd23767">
    <property type="entry name" value="IQCD"/>
    <property type="match status" value="1"/>
</dbReference>
<dbReference type="FunFam" id="3.40.850.10:FF:000008">
    <property type="entry name" value="Putative unconventional myosin-IXa"/>
    <property type="match status" value="1"/>
</dbReference>
<evidence type="ECO:0000256" key="1">
    <source>
        <dbReference type="ARBA" id="ARBA00004496"/>
    </source>
</evidence>
<dbReference type="InterPro" id="IPR000198">
    <property type="entry name" value="RhoGAP_dom"/>
</dbReference>
<dbReference type="Gene3D" id="1.10.10.820">
    <property type="match status" value="1"/>
</dbReference>
<protein>
    <submittedName>
        <fullName evidence="16">Uncharacterized protein</fullName>
    </submittedName>
</protein>
<evidence type="ECO:0000256" key="11">
    <source>
        <dbReference type="ARBA" id="ARBA00023054"/>
    </source>
</evidence>
<dbReference type="GO" id="GO:0008270">
    <property type="term" value="F:zinc ion binding"/>
    <property type="evidence" value="ECO:0007669"/>
    <property type="project" value="UniProtKB-KW"/>
</dbReference>
<evidence type="ECO:0000256" key="9">
    <source>
        <dbReference type="ARBA" id="ARBA00022833"/>
    </source>
</evidence>
<dbReference type="PANTHER" id="PTHR46184:SF2">
    <property type="entry name" value="UNCONVENTIONAL MYOSIN-IXB"/>
    <property type="match status" value="1"/>
</dbReference>
<dbReference type="SMART" id="SM00314">
    <property type="entry name" value="RA"/>
    <property type="match status" value="1"/>
</dbReference>
<dbReference type="InterPro" id="IPR001609">
    <property type="entry name" value="Myosin_head_motor_dom-like"/>
</dbReference>
<dbReference type="SUPFAM" id="SSF57889">
    <property type="entry name" value="Cysteine-rich domain"/>
    <property type="match status" value="1"/>
</dbReference>
<feature type="region of interest" description="Disordered" evidence="15">
    <location>
        <begin position="1200"/>
        <end position="1263"/>
    </location>
</feature>
<dbReference type="Pfam" id="PF00612">
    <property type="entry name" value="IQ"/>
    <property type="match status" value="3"/>
</dbReference>
<dbReference type="SUPFAM" id="SSF48350">
    <property type="entry name" value="GTPase activation domain, GAP"/>
    <property type="match status" value="1"/>
</dbReference>
<keyword evidence="17" id="KW-1185">Reference proteome</keyword>
<accession>A0A8U8BJM6</accession>
<keyword evidence="4" id="KW-0963">Cytoplasm</keyword>
<comment type="subcellular location">
    <subcellularLocation>
        <location evidence="1">Cytoplasm</location>
    </subcellularLocation>
</comment>
<keyword evidence="3" id="KW-0343">GTPase activation</keyword>
<feature type="region of interest" description="Disordered" evidence="15">
    <location>
        <begin position="1032"/>
        <end position="1109"/>
    </location>
</feature>
<dbReference type="GO" id="GO:0007266">
    <property type="term" value="P:Rho protein signal transduction"/>
    <property type="evidence" value="ECO:0007669"/>
    <property type="project" value="InterPro"/>
</dbReference>
<dbReference type="GO" id="GO:0005737">
    <property type="term" value="C:cytoplasm"/>
    <property type="evidence" value="ECO:0007669"/>
    <property type="project" value="UniProtKB-SubCell"/>
</dbReference>
<dbReference type="CDD" id="cd04407">
    <property type="entry name" value="RhoGAP_myosin_IXB"/>
    <property type="match status" value="1"/>
</dbReference>
<dbReference type="InterPro" id="IPR046989">
    <property type="entry name" value="RA_Myosin-IXb"/>
</dbReference>
<evidence type="ECO:0000256" key="13">
    <source>
        <dbReference type="ARBA" id="ARBA00023175"/>
    </source>
</evidence>
<dbReference type="InterPro" id="IPR029071">
    <property type="entry name" value="Ubiquitin-like_domsf"/>
</dbReference>
<keyword evidence="13 14" id="KW-0505">Motor protein</keyword>
<dbReference type="GO" id="GO:0000146">
    <property type="term" value="F:microfilament motor activity"/>
    <property type="evidence" value="ECO:0007669"/>
    <property type="project" value="InterPro"/>
</dbReference>
<feature type="region of interest" description="Actin-binding" evidence="14">
    <location>
        <begin position="824"/>
        <end position="846"/>
    </location>
</feature>
<feature type="region of interest" description="Disordered" evidence="15">
    <location>
        <begin position="1437"/>
        <end position="1458"/>
    </location>
</feature>
<feature type="binding site" evidence="14">
    <location>
        <begin position="238"/>
        <end position="245"/>
    </location>
    <ligand>
        <name>ATP</name>
        <dbReference type="ChEBI" id="CHEBI:30616"/>
    </ligand>
</feature>
<dbReference type="Pfam" id="PF00788">
    <property type="entry name" value="RA"/>
    <property type="match status" value="1"/>
</dbReference>
<keyword evidence="14" id="KW-0009">Actin-binding</keyword>
<dbReference type="FunFam" id="1.20.120.720:FF:000003">
    <property type="entry name" value="Putative unconventional myosin-IXa"/>
    <property type="match status" value="1"/>
</dbReference>
<dbReference type="PROSITE" id="PS50096">
    <property type="entry name" value="IQ"/>
    <property type="match status" value="2"/>
</dbReference>
<dbReference type="PRINTS" id="PR00193">
    <property type="entry name" value="MYOSINHEAVY"/>
</dbReference>
<feature type="compositionally biased region" description="Polar residues" evidence="15">
    <location>
        <begin position="1210"/>
        <end position="1221"/>
    </location>
</feature>
<dbReference type="CDD" id="cd17217">
    <property type="entry name" value="RA_Myosin-IXb"/>
    <property type="match status" value="1"/>
</dbReference>
<evidence type="ECO:0000256" key="12">
    <source>
        <dbReference type="ARBA" id="ARBA00023123"/>
    </source>
</evidence>
<keyword evidence="7 14" id="KW-0547">Nucleotide-binding</keyword>
<keyword evidence="10 14" id="KW-0067">ATP-binding</keyword>
<dbReference type="Ensembl" id="ENSCPVT00000006424.2">
    <property type="protein sequence ID" value="ENSCPVP00000006189.2"/>
    <property type="gene ID" value="ENSCPVG00000004381.2"/>
</dbReference>
<feature type="region of interest" description="Disordered" evidence="15">
    <location>
        <begin position="1788"/>
        <end position="1829"/>
    </location>
</feature>
<dbReference type="SMART" id="SM00015">
    <property type="entry name" value="IQ"/>
    <property type="match status" value="4"/>
</dbReference>
<feature type="compositionally biased region" description="Basic and acidic residues" evidence="15">
    <location>
        <begin position="1075"/>
        <end position="1109"/>
    </location>
</feature>
<dbReference type="InterPro" id="IPR027417">
    <property type="entry name" value="P-loop_NTPase"/>
</dbReference>
<dbReference type="InterPro" id="IPR036961">
    <property type="entry name" value="Kinesin_motor_dom_sf"/>
</dbReference>
<dbReference type="SMART" id="SM00242">
    <property type="entry name" value="MYSc"/>
    <property type="match status" value="1"/>
</dbReference>
<sequence>MSLKDADSAVCQAKAAYNLHIYPQLSTESAPCCKVTATKDSTSSDVIKDVINILNLDVSKHYVLVEVKESGGEEWILDINDSPVHRVLLWPRRAQDEHPQKDGYYFLLQERNTDGSIKYVQMQLLSKETDARRLVERGFLPWHQEDFDDLCNLPNLTETTLLENLKCRFLKHRIYTYAGSILIAINPFKFLPIYNPKYVKMYENHQLGKLEPHIFAIADVAYHTMLKKHVNQCIVISGESGSGKTQSTNFLIHCLTALSQKGYASGVERTILGAGPVLEAFGNAKTAHNNNSSRFGKFIQVNYLENGIVRGAVVEKYLLEKSRLVSQEKDERNYHVFYYLLLGVNEEERKEFHLKQPEDYFYLNQHNLKIEDGEDLRHEFERLKQAMEMVGFLSATKKQIFSVLSAILYLGNVTYKKKATGRDEGLDVGPPEVLDILSQLLKVKREILVEVLTKRKTVTANDKLILPYSLNEAITARDSMAKSLYSALFDWIVLRINHALLNKKDMEESVTCLSIGVLDIFGFEDFETNSFEQFCINYANEQLQYYFNQHIFKLEQEEYKSEGITWHNIDYTDNVACIHLISKKPTGLFYLLDEESNFPHATNQTLLAKFKQQHEENKFFVGTPVMEPAFIIRHFAGKVKYQIKDFREKNMDYMRPDIVALLRSSDSAFVRELIGMDPVAVFRWAVLRAAVRAVAVFNQAGRDRAQKTAGPRVPLGELQRSNTPVEKVYRDMHEQIIASIKGLPWQGDDPCELLRSLSQLQHRSHLLKSKGVKQKQIIPKNLLDSKSLKLIMSMTLHDRTTKSLLHLHKKKKPPSISAQFQASLNKLLETLGRAEPFFIRCIRSNAEKKEMLFDESLVLQQLRYTGMLETVRIRRSGYSAKYTFQEFIDQFQVLLPKNAKASKEDICAYLNKLKLNENYYQIGKTKVFMKEAERQILQDTLHKEVIRKIILLQSWLRMVLERRRFLRMRQSAVVLQACWRSRRVRMALQRNNAAIEIQAAWRRHQQRKRFLQLRRRVCLLQALVRGYLQRKSKTSNIDEDKSKDERSEPATDELPVKHESETDQAPAESLSSSEKTQKHTVEGSERVSNSREKRESRRQRGLEHNDLQNKHALLSLEGPSALYAEDIAADRAKTQQNQNNQIKNLALKVHSTLSASGSFQGPADCWADRNRRQRATKDLDSPTSAIQRYVDDPEKLKYKREKWKGKRQSDAGQNDVLSQSLDGRIRLSPDPIEEEKGNKKYPVQKKPSDHFPSSDTAVPVQPASQQGDAKYGLCVWLACLSENGKKKRDFPLVLELGTLIVQRHKLSSKAKKNRTIKISKISSVSQNWRASMVREIANANELKHLDEFLLNKINDLRSQKSGVECLFFEATEKFRGNIKTMYSAPNGQIHVGYKDLVENYQLLVTNLAKKREEKEVKLVLNLFLSLLDEFIRGYTKKEEPEQPKQTKAQKKKRKQDRAIEEHNGHVFTNYQVSIRQSCEHCSSYIWPMEKACLCSVCKLTCHKKCMSKIQSSCTSCGKKSLRGHFGVCVSALTSERNSVPVVMEKLLEYVEMHGLYTEGIYRKSGSANRMKELKQMLQEDPNSVKLENYPIHTITGILKQWLRELPDPLMTSAQYNDFLRAVELPEKQEQLCAIYSVLEKLPQANHNTLERLIFHLVKVSLIEDVNRMSPNALAIVFAPCLLRCPDTSDPLTSMKDVSKTTMCVEMLIKEQIRKYKIKMEEINQLEAAESFAFRRLSLLRQNTVKGSDSGTSELDSVHEEEDVSEANREKEILIDRIQSIKEEKEDITYRLPELDQRGSDEENVDSETSASTESLLEDKPGRVDTEGQY</sequence>
<dbReference type="GO" id="GO:0005524">
    <property type="term" value="F:ATP binding"/>
    <property type="evidence" value="ECO:0007669"/>
    <property type="project" value="UniProtKB-UniRule"/>
</dbReference>
<dbReference type="PROSITE" id="PS50200">
    <property type="entry name" value="RA"/>
    <property type="match status" value="1"/>
</dbReference>
<dbReference type="InterPro" id="IPR000159">
    <property type="entry name" value="RA_dom"/>
</dbReference>
<dbReference type="SUPFAM" id="SSF52540">
    <property type="entry name" value="P-loop containing nucleoside triphosphate hydrolases"/>
    <property type="match status" value="1"/>
</dbReference>
<keyword evidence="5" id="KW-0479">Metal-binding</keyword>
<evidence type="ECO:0000256" key="10">
    <source>
        <dbReference type="ARBA" id="ARBA00022840"/>
    </source>
</evidence>
<dbReference type="SMART" id="SM00324">
    <property type="entry name" value="RhoGAP"/>
    <property type="match status" value="1"/>
</dbReference>
<feature type="compositionally biased region" description="Basic and acidic residues" evidence="15">
    <location>
        <begin position="1788"/>
        <end position="1800"/>
    </location>
</feature>
<evidence type="ECO:0000313" key="17">
    <source>
        <dbReference type="Proteomes" id="UP000694382"/>
    </source>
</evidence>
<dbReference type="InterPro" id="IPR028557">
    <property type="entry name" value="RhoGAP_myosin_IXB"/>
</dbReference>
<dbReference type="InterPro" id="IPR046349">
    <property type="entry name" value="C1-like_sf"/>
</dbReference>
<dbReference type="GO" id="GO:0072673">
    <property type="term" value="P:lamellipodium morphogenesis"/>
    <property type="evidence" value="ECO:0007669"/>
    <property type="project" value="TreeGrafter"/>
</dbReference>
<dbReference type="GO" id="GO:0030048">
    <property type="term" value="P:actin filament-based movement"/>
    <property type="evidence" value="ECO:0007669"/>
    <property type="project" value="InterPro"/>
</dbReference>
<proteinExistence type="inferred from homology"/>
<dbReference type="SUPFAM" id="SSF54236">
    <property type="entry name" value="Ubiquitin-like"/>
    <property type="match status" value="1"/>
</dbReference>